<feature type="region of interest" description="Disordered" evidence="2">
    <location>
        <begin position="455"/>
        <end position="479"/>
    </location>
</feature>
<dbReference type="FunCoup" id="A0A1W4W2W6">
    <property type="interactions" value="40"/>
</dbReference>
<accession>A0A1W4W2W6</accession>
<dbReference type="RefSeq" id="XP_018318499.1">
    <property type="nucleotide sequence ID" value="XM_018462997.1"/>
</dbReference>
<name>A0A1W4W2W6_AGRPL</name>
<feature type="region of interest" description="Disordered" evidence="2">
    <location>
        <begin position="514"/>
        <end position="540"/>
    </location>
</feature>
<dbReference type="InParanoid" id="A0A1W4W2W6"/>
<evidence type="ECO:0000313" key="6">
    <source>
        <dbReference type="RefSeq" id="XP_018318499.1"/>
    </source>
</evidence>
<protein>
    <submittedName>
        <fullName evidence="6">Protein SON isoform X1</fullName>
    </submittedName>
</protein>
<feature type="compositionally biased region" description="Basic and acidic residues" evidence="2">
    <location>
        <begin position="326"/>
        <end position="390"/>
    </location>
</feature>
<sequence length="813" mass="93079">MEKTEEKVSVPESLKSSSEILTELFSTFDAEPPLIIKKEEYAKKPKKNKKKHKHKDKKHKRKSRKRKRSHSDSSCSIEKDIQLNITKVVLKQERETPEKKIKLELSSDGDNNNLNLIKQENNEGASGNCTMDNKELINVIKTESKDQDEEGKTENSVTIEESEISQPDSKIKIQNLKFSSIFKQTILEIQEKQKTDPLHSDVNLELTDISDLSEEEIRRSKKHKHKTKHSHKSTSGHKKDRHKSENKEKHRHRSDSESRNSHHSQERSCDRKEEKGRTEKDRKHCEKDDFCDKQERKIYKENYKEDCKDKYSEKDSGRGKYSSNDLKYKKDDRKSYKEDDSWRRSYREDYSRKEDKEDDKKFYKDRYRGHDDLDKNRDYKQKVHSKSQERDYIDKKKLLEIARKNAIQMMRSGSLPAALTLGPQAQEKVLAAIRAGGKTVEELTEFCKTLSKKEELGELSSVSEDDNDSDTDRPFHHPFQIKDRPTSIIMNIKNSVPLPTKTSQERSTELRMQFPVSSGQQHRKTENEWVPVSPKKTEAPIPTIAPKTVTTTPSVVEEISTPPVVQPLAIAAPGPQVFPPPAETPVDIGMIVSQRLSAMRKLQENPNDVQAISEMYRAQREMQSWAQSKRQPGQFTGSTGAQILSQAELCSGYQAWAKKDQLQNAAPVSGGMGMHLLQKMGWRPGEGLGKEKTGTLEPLLLEVKLNKKGLVTTEEQRKKQPVKGNPSPKLSIKSLESKHPVSLLGEYAAKKKLGPPIYELCDENGPDHKKTFMFKVILNGIEYKPKTPNFNKKHAKKDAAQTCLQMLGLLPPS</sequence>
<dbReference type="PANTHER" id="PTHR46528:SF1">
    <property type="entry name" value="PROTEIN SON"/>
    <property type="match status" value="1"/>
</dbReference>
<dbReference type="AlphaFoldDB" id="A0A1W4W2W6"/>
<dbReference type="PROSITE" id="PS50174">
    <property type="entry name" value="G_PATCH"/>
    <property type="match status" value="1"/>
</dbReference>
<dbReference type="KEGG" id="apln:108732297"/>
<keyword evidence="5" id="KW-1185">Reference proteome</keyword>
<feature type="compositionally biased region" description="Basic residues" evidence="2">
    <location>
        <begin position="219"/>
        <end position="241"/>
    </location>
</feature>
<feature type="region of interest" description="Disordered" evidence="2">
    <location>
        <begin position="36"/>
        <end position="77"/>
    </location>
</feature>
<dbReference type="CDD" id="cd19870">
    <property type="entry name" value="DSRM_SON-like"/>
    <property type="match status" value="1"/>
</dbReference>
<feature type="compositionally biased region" description="Basic and acidic residues" evidence="2">
    <location>
        <begin position="142"/>
        <end position="153"/>
    </location>
</feature>
<evidence type="ECO:0000256" key="2">
    <source>
        <dbReference type="SAM" id="MobiDB-lite"/>
    </source>
</evidence>
<dbReference type="GO" id="GO:0003723">
    <property type="term" value="F:RNA binding"/>
    <property type="evidence" value="ECO:0007669"/>
    <property type="project" value="UniProtKB-UniRule"/>
</dbReference>
<reference evidence="6" key="1">
    <citation type="submission" date="2025-08" db="UniProtKB">
        <authorList>
            <consortium name="RefSeq"/>
        </authorList>
    </citation>
    <scope>IDENTIFICATION</scope>
    <source>
        <tissue evidence="6">Entire body</tissue>
    </source>
</reference>
<feature type="compositionally biased region" description="Basic and acidic residues" evidence="2">
    <location>
        <begin position="470"/>
        <end position="479"/>
    </location>
</feature>
<feature type="region of interest" description="Disordered" evidence="2">
    <location>
        <begin position="96"/>
        <end position="170"/>
    </location>
</feature>
<dbReference type="OrthoDB" id="786951at2759"/>
<evidence type="ECO:0000259" key="4">
    <source>
        <dbReference type="PROSITE" id="PS50174"/>
    </source>
</evidence>
<dbReference type="PROSITE" id="PS50137">
    <property type="entry name" value="DS_RBD"/>
    <property type="match status" value="1"/>
</dbReference>
<feature type="compositionally biased region" description="Basic residues" evidence="2">
    <location>
        <begin position="44"/>
        <end position="69"/>
    </location>
</feature>
<evidence type="ECO:0000259" key="3">
    <source>
        <dbReference type="PROSITE" id="PS50137"/>
    </source>
</evidence>
<organism evidence="5 6">
    <name type="scientific">Agrilus planipennis</name>
    <name type="common">Emerald ash borer</name>
    <name type="synonym">Agrilus marcopoli</name>
    <dbReference type="NCBI Taxonomy" id="224129"/>
    <lineage>
        <taxon>Eukaryota</taxon>
        <taxon>Metazoa</taxon>
        <taxon>Ecdysozoa</taxon>
        <taxon>Arthropoda</taxon>
        <taxon>Hexapoda</taxon>
        <taxon>Insecta</taxon>
        <taxon>Pterygota</taxon>
        <taxon>Neoptera</taxon>
        <taxon>Endopterygota</taxon>
        <taxon>Coleoptera</taxon>
        <taxon>Polyphaga</taxon>
        <taxon>Elateriformia</taxon>
        <taxon>Buprestoidea</taxon>
        <taxon>Buprestidae</taxon>
        <taxon>Agrilinae</taxon>
        <taxon>Agrilus</taxon>
    </lineage>
</organism>
<dbReference type="GO" id="GO:0048024">
    <property type="term" value="P:regulation of mRNA splicing, via spliceosome"/>
    <property type="evidence" value="ECO:0007669"/>
    <property type="project" value="TreeGrafter"/>
</dbReference>
<proteinExistence type="predicted"/>
<dbReference type="InterPro" id="IPR014720">
    <property type="entry name" value="dsRBD_dom"/>
</dbReference>
<dbReference type="GeneID" id="108732297"/>
<dbReference type="InterPro" id="IPR032922">
    <property type="entry name" value="SON"/>
</dbReference>
<dbReference type="Gene3D" id="3.30.160.20">
    <property type="match status" value="1"/>
</dbReference>
<dbReference type="Proteomes" id="UP000192223">
    <property type="component" value="Unplaced"/>
</dbReference>
<feature type="compositionally biased region" description="Basic and acidic residues" evidence="2">
    <location>
        <begin position="302"/>
        <end position="318"/>
    </location>
</feature>
<dbReference type="GO" id="GO:0051726">
    <property type="term" value="P:regulation of cell cycle"/>
    <property type="evidence" value="ECO:0007669"/>
    <property type="project" value="InterPro"/>
</dbReference>
<feature type="region of interest" description="Disordered" evidence="2">
    <location>
        <begin position="192"/>
        <end position="287"/>
    </location>
</feature>
<feature type="compositionally biased region" description="Basic and acidic residues" evidence="2">
    <location>
        <begin position="242"/>
        <end position="287"/>
    </location>
</feature>
<feature type="compositionally biased region" description="Low complexity" evidence="2">
    <location>
        <begin position="106"/>
        <end position="123"/>
    </location>
</feature>
<feature type="region of interest" description="Disordered" evidence="2">
    <location>
        <begin position="712"/>
        <end position="735"/>
    </location>
</feature>
<evidence type="ECO:0000256" key="1">
    <source>
        <dbReference type="PROSITE-ProRule" id="PRU00266"/>
    </source>
</evidence>
<feature type="region of interest" description="Disordered" evidence="2">
    <location>
        <begin position="302"/>
        <end position="390"/>
    </location>
</feature>
<dbReference type="STRING" id="224129.A0A1W4W2W6"/>
<evidence type="ECO:0000313" key="5">
    <source>
        <dbReference type="Proteomes" id="UP000192223"/>
    </source>
</evidence>
<dbReference type="Pfam" id="PF00035">
    <property type="entry name" value="dsrm"/>
    <property type="match status" value="1"/>
</dbReference>
<feature type="domain" description="DRBM" evidence="3">
    <location>
        <begin position="739"/>
        <end position="809"/>
    </location>
</feature>
<feature type="compositionally biased region" description="Polar residues" evidence="2">
    <location>
        <begin position="154"/>
        <end position="168"/>
    </location>
</feature>
<feature type="compositionally biased region" description="Basic and acidic residues" evidence="2">
    <location>
        <begin position="96"/>
        <end position="105"/>
    </location>
</feature>
<dbReference type="InterPro" id="IPR000467">
    <property type="entry name" value="G_patch_dom"/>
</dbReference>
<dbReference type="PANTHER" id="PTHR46528">
    <property type="entry name" value="PROTEIN SON"/>
    <property type="match status" value="1"/>
</dbReference>
<dbReference type="Pfam" id="PF01585">
    <property type="entry name" value="G-patch"/>
    <property type="match status" value="1"/>
</dbReference>
<dbReference type="SMART" id="SM00358">
    <property type="entry name" value="DSRM"/>
    <property type="match status" value="1"/>
</dbReference>
<gene>
    <name evidence="6" type="primary">LOC108732297</name>
</gene>
<feature type="domain" description="G-patch" evidence="4">
    <location>
        <begin position="669"/>
        <end position="715"/>
    </location>
</feature>
<dbReference type="SUPFAM" id="SSF54768">
    <property type="entry name" value="dsRNA-binding domain-like"/>
    <property type="match status" value="1"/>
</dbReference>
<keyword evidence="1" id="KW-0694">RNA-binding</keyword>
<dbReference type="SMART" id="SM00443">
    <property type="entry name" value="G_patch"/>
    <property type="match status" value="1"/>
</dbReference>